<dbReference type="Gene3D" id="1.10.1200.10">
    <property type="entry name" value="ACP-like"/>
    <property type="match status" value="1"/>
</dbReference>
<keyword evidence="6" id="KW-1185">Reference proteome</keyword>
<dbReference type="GO" id="GO:0031177">
    <property type="term" value="F:phosphopantetheine binding"/>
    <property type="evidence" value="ECO:0007669"/>
    <property type="project" value="InterPro"/>
</dbReference>
<gene>
    <name evidence="5" type="ORF">SAMN05444354_12770</name>
</gene>
<dbReference type="PROSITE" id="PS50075">
    <property type="entry name" value="CARRIER"/>
    <property type="match status" value="1"/>
</dbReference>
<dbReference type="InterPro" id="IPR036736">
    <property type="entry name" value="ACP-like_sf"/>
</dbReference>
<sequence length="107" mass="11768">MITSDELEQWLKAMVATRTRLSPDAIDVNLPLDELGIDSMEAVALAGELETLLKRRVEPTVLWDYRTLRALSRALTGEQQAPPPSATDGMSDAEVEALLRKMTGTKS</sequence>
<dbReference type="RefSeq" id="WP_075010681.1">
    <property type="nucleotide sequence ID" value="NZ_FOAP01000027.1"/>
</dbReference>
<evidence type="ECO:0000259" key="4">
    <source>
        <dbReference type="PROSITE" id="PS50075"/>
    </source>
</evidence>
<protein>
    <submittedName>
        <fullName evidence="5">Phthiocerol/phenolphthiocerol synthesis type-I polyketide synthase D</fullName>
    </submittedName>
</protein>
<proteinExistence type="predicted"/>
<accession>A0A1H8CTL1</accession>
<dbReference type="InterPro" id="IPR009081">
    <property type="entry name" value="PP-bd_ACP"/>
</dbReference>
<dbReference type="PROSITE" id="PS00012">
    <property type="entry name" value="PHOSPHOPANTETHEINE"/>
    <property type="match status" value="1"/>
</dbReference>
<feature type="domain" description="Carrier" evidence="4">
    <location>
        <begin position="5"/>
        <end position="79"/>
    </location>
</feature>
<dbReference type="EMBL" id="FOAP01000027">
    <property type="protein sequence ID" value="SEM98212.1"/>
    <property type="molecule type" value="Genomic_DNA"/>
</dbReference>
<organism evidence="5 6">
    <name type="scientific">Stigmatella aurantiaca</name>
    <dbReference type="NCBI Taxonomy" id="41"/>
    <lineage>
        <taxon>Bacteria</taxon>
        <taxon>Pseudomonadati</taxon>
        <taxon>Myxococcota</taxon>
        <taxon>Myxococcia</taxon>
        <taxon>Myxococcales</taxon>
        <taxon>Cystobacterineae</taxon>
        <taxon>Archangiaceae</taxon>
        <taxon>Stigmatella</taxon>
    </lineage>
</organism>
<evidence type="ECO:0000256" key="2">
    <source>
        <dbReference type="ARBA" id="ARBA00022553"/>
    </source>
</evidence>
<reference evidence="6" key="1">
    <citation type="submission" date="2016-10" db="EMBL/GenBank/DDBJ databases">
        <authorList>
            <person name="Varghese N."/>
            <person name="Submissions S."/>
        </authorList>
    </citation>
    <scope>NUCLEOTIDE SEQUENCE [LARGE SCALE GENOMIC DNA]</scope>
    <source>
        <strain evidence="6">DSM 17044</strain>
    </source>
</reference>
<keyword evidence="2" id="KW-0597">Phosphoprotein</keyword>
<dbReference type="AlphaFoldDB" id="A0A1H8CTL1"/>
<evidence type="ECO:0000313" key="5">
    <source>
        <dbReference type="EMBL" id="SEM98212.1"/>
    </source>
</evidence>
<dbReference type="InterPro" id="IPR006162">
    <property type="entry name" value="Ppantetheine_attach_site"/>
</dbReference>
<dbReference type="SMART" id="SM00823">
    <property type="entry name" value="PKS_PP"/>
    <property type="match status" value="1"/>
</dbReference>
<keyword evidence="1" id="KW-0596">Phosphopantetheine</keyword>
<evidence type="ECO:0000256" key="3">
    <source>
        <dbReference type="SAM" id="MobiDB-lite"/>
    </source>
</evidence>
<dbReference type="Pfam" id="PF00550">
    <property type="entry name" value="PP-binding"/>
    <property type="match status" value="1"/>
</dbReference>
<dbReference type="Proteomes" id="UP000182719">
    <property type="component" value="Unassembled WGS sequence"/>
</dbReference>
<dbReference type="InterPro" id="IPR020806">
    <property type="entry name" value="PKS_PP-bd"/>
</dbReference>
<name>A0A1H8CTL1_STIAU</name>
<feature type="region of interest" description="Disordered" evidence="3">
    <location>
        <begin position="75"/>
        <end position="107"/>
    </location>
</feature>
<evidence type="ECO:0000313" key="6">
    <source>
        <dbReference type="Proteomes" id="UP000182719"/>
    </source>
</evidence>
<dbReference type="SUPFAM" id="SSF47336">
    <property type="entry name" value="ACP-like"/>
    <property type="match status" value="1"/>
</dbReference>
<evidence type="ECO:0000256" key="1">
    <source>
        <dbReference type="ARBA" id="ARBA00022450"/>
    </source>
</evidence>